<dbReference type="SUPFAM" id="SSF56436">
    <property type="entry name" value="C-type lectin-like"/>
    <property type="match status" value="1"/>
</dbReference>
<dbReference type="Gene3D" id="3.10.100.10">
    <property type="entry name" value="Mannose-Binding Protein A, subunit A"/>
    <property type="match status" value="1"/>
</dbReference>
<dbReference type="GeneID" id="119730340"/>
<dbReference type="InterPro" id="IPR050111">
    <property type="entry name" value="C-type_lectin/snaclec_domain"/>
</dbReference>
<feature type="signal peptide" evidence="1">
    <location>
        <begin position="1"/>
        <end position="21"/>
    </location>
</feature>
<accession>A0A914A5N3</accession>
<dbReference type="RefSeq" id="XP_038059113.1">
    <property type="nucleotide sequence ID" value="XM_038203185.1"/>
</dbReference>
<dbReference type="AlphaFoldDB" id="A0A914A5N3"/>
<dbReference type="EnsemblMetazoa" id="XM_038203185.1">
    <property type="protein sequence ID" value="XP_038059113.1"/>
    <property type="gene ID" value="LOC119730340"/>
</dbReference>
<evidence type="ECO:0000313" key="4">
    <source>
        <dbReference type="Proteomes" id="UP000887568"/>
    </source>
</evidence>
<dbReference type="PANTHER" id="PTHR22803">
    <property type="entry name" value="MANNOSE, PHOSPHOLIPASE, LECTIN RECEPTOR RELATED"/>
    <property type="match status" value="1"/>
</dbReference>
<dbReference type="Pfam" id="PF00059">
    <property type="entry name" value="Lectin_C"/>
    <property type="match status" value="1"/>
</dbReference>
<feature type="chain" id="PRO_5037286930" description="C-type lectin domain-containing protein" evidence="1">
    <location>
        <begin position="22"/>
        <end position="175"/>
    </location>
</feature>
<evidence type="ECO:0000313" key="3">
    <source>
        <dbReference type="EnsemblMetazoa" id="XP_038059113.1"/>
    </source>
</evidence>
<sequence>MAARRYVVLLWLVSAVVPSSSFDQVPGCYVKPCIPGWVLYRDQCYRVTPQKLPFNEAETYCQGFANRNGKAHLASVHDEQENDFIVELASSAGIAGKDGWVWIGLTDQIVEGSFAWTDGTALSYVNWLPGAPSDGDYTAVRPMDKQWNDGYGNKRAMCKMPSFDFKGRVLKACIG</sequence>
<dbReference type="OrthoDB" id="10047605at2759"/>
<feature type="domain" description="C-type lectin" evidence="2">
    <location>
        <begin position="40"/>
        <end position="149"/>
    </location>
</feature>
<dbReference type="PROSITE" id="PS50041">
    <property type="entry name" value="C_TYPE_LECTIN_2"/>
    <property type="match status" value="1"/>
</dbReference>
<dbReference type="Proteomes" id="UP000887568">
    <property type="component" value="Unplaced"/>
</dbReference>
<keyword evidence="1" id="KW-0732">Signal</keyword>
<evidence type="ECO:0000256" key="1">
    <source>
        <dbReference type="SAM" id="SignalP"/>
    </source>
</evidence>
<evidence type="ECO:0000259" key="2">
    <source>
        <dbReference type="PROSITE" id="PS50041"/>
    </source>
</evidence>
<dbReference type="OMA" id="GWVWIGL"/>
<reference evidence="3" key="1">
    <citation type="submission" date="2022-11" db="UniProtKB">
        <authorList>
            <consortium name="EnsemblMetazoa"/>
        </authorList>
    </citation>
    <scope>IDENTIFICATION</scope>
</reference>
<dbReference type="InterPro" id="IPR016187">
    <property type="entry name" value="CTDL_fold"/>
</dbReference>
<protein>
    <recommendedName>
        <fullName evidence="2">C-type lectin domain-containing protein</fullName>
    </recommendedName>
</protein>
<name>A0A914A5N3_PATMI</name>
<dbReference type="SMART" id="SM00034">
    <property type="entry name" value="CLECT"/>
    <property type="match status" value="1"/>
</dbReference>
<organism evidence="3 4">
    <name type="scientific">Patiria miniata</name>
    <name type="common">Bat star</name>
    <name type="synonym">Asterina miniata</name>
    <dbReference type="NCBI Taxonomy" id="46514"/>
    <lineage>
        <taxon>Eukaryota</taxon>
        <taxon>Metazoa</taxon>
        <taxon>Echinodermata</taxon>
        <taxon>Eleutherozoa</taxon>
        <taxon>Asterozoa</taxon>
        <taxon>Asteroidea</taxon>
        <taxon>Valvatacea</taxon>
        <taxon>Valvatida</taxon>
        <taxon>Asterinidae</taxon>
        <taxon>Patiria</taxon>
    </lineage>
</organism>
<proteinExistence type="predicted"/>
<dbReference type="InterPro" id="IPR016186">
    <property type="entry name" value="C-type_lectin-like/link_sf"/>
</dbReference>
<keyword evidence="4" id="KW-1185">Reference proteome</keyword>
<dbReference type="InterPro" id="IPR001304">
    <property type="entry name" value="C-type_lectin-like"/>
</dbReference>